<name>A0A0C2GL30_9BILA</name>
<protein>
    <recommendedName>
        <fullName evidence="4">Eukaryotic translation initiation factor 3 subunit C N-terminal domain-containing protein</fullName>
    </recommendedName>
</protein>
<dbReference type="GO" id="GO:0003723">
    <property type="term" value="F:RNA binding"/>
    <property type="evidence" value="ECO:0007669"/>
    <property type="project" value="InterPro"/>
</dbReference>
<gene>
    <name evidence="5" type="ORF">ANCDUO_12019</name>
</gene>
<dbReference type="PANTHER" id="PTHR13937:SF0">
    <property type="entry name" value="EUKARYOTIC TRANSLATION INITIATION FACTOR 3 SUBUNIT C-RELATED"/>
    <property type="match status" value="1"/>
</dbReference>
<evidence type="ECO:0000313" key="6">
    <source>
        <dbReference type="Proteomes" id="UP000054047"/>
    </source>
</evidence>
<evidence type="ECO:0000256" key="2">
    <source>
        <dbReference type="ARBA" id="ARBA00022540"/>
    </source>
</evidence>
<dbReference type="InterPro" id="IPR027516">
    <property type="entry name" value="EIF3C"/>
</dbReference>
<evidence type="ECO:0000256" key="3">
    <source>
        <dbReference type="ARBA" id="ARBA00022917"/>
    </source>
</evidence>
<dbReference type="AlphaFoldDB" id="A0A0C2GL30"/>
<dbReference type="OrthoDB" id="29647at2759"/>
<accession>A0A0C2GL30</accession>
<evidence type="ECO:0000313" key="5">
    <source>
        <dbReference type="EMBL" id="KIH57786.1"/>
    </source>
</evidence>
<keyword evidence="2" id="KW-0396">Initiation factor</keyword>
<keyword evidence="6" id="KW-1185">Reference proteome</keyword>
<reference evidence="5 6" key="1">
    <citation type="submission" date="2013-12" db="EMBL/GenBank/DDBJ databases">
        <title>Draft genome of the parsitic nematode Ancylostoma duodenale.</title>
        <authorList>
            <person name="Mitreva M."/>
        </authorList>
    </citation>
    <scope>NUCLEOTIDE SEQUENCE [LARGE SCALE GENOMIC DNA]</scope>
    <source>
        <strain evidence="5 6">Zhejiang</strain>
    </source>
</reference>
<keyword evidence="1" id="KW-0963">Cytoplasm</keyword>
<proteinExistence type="predicted"/>
<dbReference type="Proteomes" id="UP000054047">
    <property type="component" value="Unassembled WGS sequence"/>
</dbReference>
<dbReference type="Pfam" id="PF05470">
    <property type="entry name" value="eIF-3c_N"/>
    <property type="match status" value="1"/>
</dbReference>
<dbReference type="GO" id="GO:0003743">
    <property type="term" value="F:translation initiation factor activity"/>
    <property type="evidence" value="ECO:0007669"/>
    <property type="project" value="UniProtKB-KW"/>
</dbReference>
<sequence>MSKMVCVLERSMHVDSLTADETMQFNIQGSFLMMVQRLDRELTKILQNADSHPYDYIEKLNGEKDMCILLERTEKYVQERIDDDIFDVDGVCSTAVSAIITPTHIIIADLALP</sequence>
<dbReference type="InterPro" id="IPR008905">
    <property type="entry name" value="EIF3C_N_dom"/>
</dbReference>
<evidence type="ECO:0000256" key="1">
    <source>
        <dbReference type="ARBA" id="ARBA00022490"/>
    </source>
</evidence>
<dbReference type="EMBL" id="KN733938">
    <property type="protein sequence ID" value="KIH57786.1"/>
    <property type="molecule type" value="Genomic_DNA"/>
</dbReference>
<evidence type="ECO:0000259" key="4">
    <source>
        <dbReference type="Pfam" id="PF05470"/>
    </source>
</evidence>
<dbReference type="GO" id="GO:0005852">
    <property type="term" value="C:eukaryotic translation initiation factor 3 complex"/>
    <property type="evidence" value="ECO:0007669"/>
    <property type="project" value="InterPro"/>
</dbReference>
<dbReference type="GO" id="GO:0031369">
    <property type="term" value="F:translation initiation factor binding"/>
    <property type="evidence" value="ECO:0007669"/>
    <property type="project" value="InterPro"/>
</dbReference>
<organism evidence="5 6">
    <name type="scientific">Ancylostoma duodenale</name>
    <dbReference type="NCBI Taxonomy" id="51022"/>
    <lineage>
        <taxon>Eukaryota</taxon>
        <taxon>Metazoa</taxon>
        <taxon>Ecdysozoa</taxon>
        <taxon>Nematoda</taxon>
        <taxon>Chromadorea</taxon>
        <taxon>Rhabditida</taxon>
        <taxon>Rhabditina</taxon>
        <taxon>Rhabditomorpha</taxon>
        <taxon>Strongyloidea</taxon>
        <taxon>Ancylostomatidae</taxon>
        <taxon>Ancylostomatinae</taxon>
        <taxon>Ancylostoma</taxon>
    </lineage>
</organism>
<dbReference type="PANTHER" id="PTHR13937">
    <property type="entry name" value="EUKARYOTIC TRANSLATION INITATION FACTOR 3, SUBUNIT 8 EIF3S8 -RELATED"/>
    <property type="match status" value="1"/>
</dbReference>
<keyword evidence="3" id="KW-0648">Protein biosynthesis</keyword>
<feature type="domain" description="Eukaryotic translation initiation factor 3 subunit C N-terminal" evidence="4">
    <location>
        <begin position="16"/>
        <end position="83"/>
    </location>
</feature>